<dbReference type="InterPro" id="IPR036515">
    <property type="entry name" value="Transposase_17_sf"/>
</dbReference>
<dbReference type="GO" id="GO:0003677">
    <property type="term" value="F:DNA binding"/>
    <property type="evidence" value="ECO:0007669"/>
    <property type="project" value="InterPro"/>
</dbReference>
<evidence type="ECO:0008006" key="2">
    <source>
        <dbReference type="Google" id="ProtNLM"/>
    </source>
</evidence>
<dbReference type="GO" id="GO:0006313">
    <property type="term" value="P:DNA transposition"/>
    <property type="evidence" value="ECO:0007669"/>
    <property type="project" value="InterPro"/>
</dbReference>
<proteinExistence type="predicted"/>
<gene>
    <name evidence="1" type="ORF">S01H1_33754</name>
</gene>
<dbReference type="EMBL" id="BARS01020969">
    <property type="protein sequence ID" value="GAG12990.1"/>
    <property type="molecule type" value="Genomic_DNA"/>
</dbReference>
<dbReference type="GO" id="GO:0004803">
    <property type="term" value="F:transposase activity"/>
    <property type="evidence" value="ECO:0007669"/>
    <property type="project" value="InterPro"/>
</dbReference>
<protein>
    <recommendedName>
        <fullName evidence="2">Transposase IS200-like domain-containing protein</fullName>
    </recommendedName>
</protein>
<feature type="non-terminal residue" evidence="1">
    <location>
        <position position="1"/>
    </location>
</feature>
<organism evidence="1">
    <name type="scientific">marine sediment metagenome</name>
    <dbReference type="NCBI Taxonomy" id="412755"/>
    <lineage>
        <taxon>unclassified sequences</taxon>
        <taxon>metagenomes</taxon>
        <taxon>ecological metagenomes</taxon>
    </lineage>
</organism>
<accession>X0V4I1</accession>
<comment type="caution">
    <text evidence="1">The sequence shown here is derived from an EMBL/GenBank/DDBJ whole genome shotgun (WGS) entry which is preliminary data.</text>
</comment>
<name>X0V4I1_9ZZZZ</name>
<dbReference type="SUPFAM" id="SSF143422">
    <property type="entry name" value="Transposase IS200-like"/>
    <property type="match status" value="1"/>
</dbReference>
<dbReference type="AlphaFoldDB" id="X0V4I1"/>
<reference evidence="1" key="1">
    <citation type="journal article" date="2014" name="Front. Microbiol.">
        <title>High frequency of phylogenetically diverse reductive dehalogenase-homologous genes in deep subseafloor sedimentary metagenomes.</title>
        <authorList>
            <person name="Kawai M."/>
            <person name="Futagami T."/>
            <person name="Toyoda A."/>
            <person name="Takaki Y."/>
            <person name="Nishi S."/>
            <person name="Hori S."/>
            <person name="Arai W."/>
            <person name="Tsubouchi T."/>
            <person name="Morono Y."/>
            <person name="Uchiyama I."/>
            <person name="Ito T."/>
            <person name="Fujiyama A."/>
            <person name="Inagaki F."/>
            <person name="Takami H."/>
        </authorList>
    </citation>
    <scope>NUCLEOTIDE SEQUENCE</scope>
    <source>
        <strain evidence="1">Expedition CK06-06</strain>
    </source>
</reference>
<evidence type="ECO:0000313" key="1">
    <source>
        <dbReference type="EMBL" id="GAG12990.1"/>
    </source>
</evidence>
<dbReference type="Gene3D" id="3.30.70.1290">
    <property type="entry name" value="Transposase IS200-like"/>
    <property type="match status" value="1"/>
</dbReference>
<sequence length="51" mass="5925">GWICHGYCLMSNHYHLLIETLEANLSRGMQILNGVYTHRSTRSNRRGDIHV</sequence>